<name>A0A0R0LXT0_9MICR</name>
<evidence type="ECO:0000313" key="2">
    <source>
        <dbReference type="Proteomes" id="UP000051530"/>
    </source>
</evidence>
<keyword evidence="2" id="KW-1185">Reference proteome</keyword>
<organism evidence="1 2">
    <name type="scientific">Pseudoloma neurophilia</name>
    <dbReference type="NCBI Taxonomy" id="146866"/>
    <lineage>
        <taxon>Eukaryota</taxon>
        <taxon>Fungi</taxon>
        <taxon>Fungi incertae sedis</taxon>
        <taxon>Microsporidia</taxon>
        <taxon>Pseudoloma</taxon>
    </lineage>
</organism>
<dbReference type="VEuPathDB" id="MicrosporidiaDB:M153_3830003922"/>
<protein>
    <submittedName>
        <fullName evidence="1">Uncharacterized protein</fullName>
    </submittedName>
</protein>
<gene>
    <name evidence="1" type="ORF">M153_3830003922</name>
</gene>
<evidence type="ECO:0000313" key="1">
    <source>
        <dbReference type="EMBL" id="KRH94099.1"/>
    </source>
</evidence>
<dbReference type="AlphaFoldDB" id="A0A0R0LXT0"/>
<reference evidence="1 2" key="1">
    <citation type="submission" date="2015-07" db="EMBL/GenBank/DDBJ databases">
        <title>The genome of Pseudoloma neurophilia, a relevant intracellular parasite of the zebrafish.</title>
        <authorList>
            <person name="Ndikumana S."/>
            <person name="Pelin A."/>
            <person name="Sanders J."/>
            <person name="Corradi N."/>
        </authorList>
    </citation>
    <scope>NUCLEOTIDE SEQUENCE [LARGE SCALE GENOMIC DNA]</scope>
    <source>
        <strain evidence="1 2">MK1</strain>
    </source>
</reference>
<comment type="caution">
    <text evidence="1">The sequence shown here is derived from an EMBL/GenBank/DDBJ whole genome shotgun (WGS) entry which is preliminary data.</text>
</comment>
<accession>A0A0R0LXT0</accession>
<dbReference type="Proteomes" id="UP000051530">
    <property type="component" value="Unassembled WGS sequence"/>
</dbReference>
<proteinExistence type="predicted"/>
<sequence length="103" mass="12214">MPETTHQFLFPKNLNDLQLKIIDLFEKLKIIIKKLKNKLDEKLIYLYKNIIKIKHLFDQEQLNKLKNLLEKLYAGLIYLTIPVIAVYKGGKKETLGYDEHCLL</sequence>
<dbReference type="EMBL" id="LGUB01000137">
    <property type="protein sequence ID" value="KRH94099.1"/>
    <property type="molecule type" value="Genomic_DNA"/>
</dbReference>